<dbReference type="Proteomes" id="UP001140076">
    <property type="component" value="Unassembled WGS sequence"/>
</dbReference>
<comment type="caution">
    <text evidence="2">The sequence shown here is derived from an EMBL/GenBank/DDBJ whole genome shotgun (WGS) entry which is preliminary data.</text>
</comment>
<accession>A0A9X3NSX0</accession>
<evidence type="ECO:0008006" key="4">
    <source>
        <dbReference type="Google" id="ProtNLM"/>
    </source>
</evidence>
<feature type="transmembrane region" description="Helical" evidence="1">
    <location>
        <begin position="79"/>
        <end position="102"/>
    </location>
</feature>
<proteinExistence type="predicted"/>
<dbReference type="AlphaFoldDB" id="A0A9X3NSX0"/>
<reference evidence="2" key="1">
    <citation type="submission" date="2021-10" db="EMBL/GenBank/DDBJ databases">
        <title>Streptomonospora sp. nov., isolated from mangrove soil.</title>
        <authorList>
            <person name="Chen X."/>
            <person name="Ge X."/>
            <person name="Liu W."/>
        </authorList>
    </citation>
    <scope>NUCLEOTIDE SEQUENCE</scope>
    <source>
        <strain evidence="2">S1-112</strain>
    </source>
</reference>
<name>A0A9X3NSX0_9ACTN</name>
<dbReference type="RefSeq" id="WP_270074989.1">
    <property type="nucleotide sequence ID" value="NZ_JAJAQC010000075.1"/>
</dbReference>
<evidence type="ECO:0000313" key="3">
    <source>
        <dbReference type="Proteomes" id="UP001140076"/>
    </source>
</evidence>
<keyword evidence="1" id="KW-0472">Membrane</keyword>
<dbReference type="EMBL" id="JAJAQC010000075">
    <property type="protein sequence ID" value="MDA0567753.1"/>
    <property type="molecule type" value="Genomic_DNA"/>
</dbReference>
<protein>
    <recommendedName>
        <fullName evidence="4">DUF485 domain-containing protein</fullName>
    </recommendedName>
</protein>
<keyword evidence="1" id="KW-0812">Transmembrane</keyword>
<keyword evidence="3" id="KW-1185">Reference proteome</keyword>
<keyword evidence="1" id="KW-1133">Transmembrane helix</keyword>
<evidence type="ECO:0000256" key="1">
    <source>
        <dbReference type="SAM" id="Phobius"/>
    </source>
</evidence>
<organism evidence="2 3">
    <name type="scientific">Streptomonospora mangrovi</name>
    <dbReference type="NCBI Taxonomy" id="2883123"/>
    <lineage>
        <taxon>Bacteria</taxon>
        <taxon>Bacillati</taxon>
        <taxon>Actinomycetota</taxon>
        <taxon>Actinomycetes</taxon>
        <taxon>Streptosporangiales</taxon>
        <taxon>Nocardiopsidaceae</taxon>
        <taxon>Streptomonospora</taxon>
    </lineage>
</organism>
<sequence length="116" mass="13313">MPQRPRRVTVTSPQTRLAHARGRARGRWRVPRLDPADADRALRLYRRQRAQALRALAAVLALLIGLPAVFALWPQAQEVRVLGIPLAWPLLAWLPYPAMMLLARWQLRRAERVEDG</sequence>
<feature type="transmembrane region" description="Helical" evidence="1">
    <location>
        <begin position="52"/>
        <end position="73"/>
    </location>
</feature>
<evidence type="ECO:0000313" key="2">
    <source>
        <dbReference type="EMBL" id="MDA0567753.1"/>
    </source>
</evidence>
<gene>
    <name evidence="2" type="ORF">LG943_26025</name>
</gene>